<reference evidence="1" key="1">
    <citation type="submission" date="2020-05" db="EMBL/GenBank/DDBJ databases">
        <title>Large-scale comparative analyses of tick genomes elucidate their genetic diversity and vector capacities.</title>
        <authorList>
            <person name="Jia N."/>
            <person name="Wang J."/>
            <person name="Shi W."/>
            <person name="Du L."/>
            <person name="Sun Y."/>
            <person name="Zhan W."/>
            <person name="Jiang J."/>
            <person name="Wang Q."/>
            <person name="Zhang B."/>
            <person name="Ji P."/>
            <person name="Sakyi L.B."/>
            <person name="Cui X."/>
            <person name="Yuan T."/>
            <person name="Jiang B."/>
            <person name="Yang W."/>
            <person name="Lam T.T.-Y."/>
            <person name="Chang Q."/>
            <person name="Ding S."/>
            <person name="Wang X."/>
            <person name="Zhu J."/>
            <person name="Ruan X."/>
            <person name="Zhao L."/>
            <person name="Wei J."/>
            <person name="Que T."/>
            <person name="Du C."/>
            <person name="Cheng J."/>
            <person name="Dai P."/>
            <person name="Han X."/>
            <person name="Huang E."/>
            <person name="Gao Y."/>
            <person name="Liu J."/>
            <person name="Shao H."/>
            <person name="Ye R."/>
            <person name="Li L."/>
            <person name="Wei W."/>
            <person name="Wang X."/>
            <person name="Wang C."/>
            <person name="Yang T."/>
            <person name="Huo Q."/>
            <person name="Li W."/>
            <person name="Guo W."/>
            <person name="Chen H."/>
            <person name="Zhou L."/>
            <person name="Ni X."/>
            <person name="Tian J."/>
            <person name="Zhou Y."/>
            <person name="Sheng Y."/>
            <person name="Liu T."/>
            <person name="Pan Y."/>
            <person name="Xia L."/>
            <person name="Li J."/>
            <person name="Zhao F."/>
            <person name="Cao W."/>
        </authorList>
    </citation>
    <scope>NUCLEOTIDE SEQUENCE</scope>
    <source>
        <strain evidence="1">Dsil-2018</strain>
    </source>
</reference>
<gene>
    <name evidence="1" type="ORF">HPB49_002099</name>
</gene>
<comment type="caution">
    <text evidence="1">The sequence shown here is derived from an EMBL/GenBank/DDBJ whole genome shotgun (WGS) entry which is preliminary data.</text>
</comment>
<name>A0ACB8D272_DERSI</name>
<accession>A0ACB8D272</accession>
<organism evidence="1 2">
    <name type="scientific">Dermacentor silvarum</name>
    <name type="common">Tick</name>
    <dbReference type="NCBI Taxonomy" id="543639"/>
    <lineage>
        <taxon>Eukaryota</taxon>
        <taxon>Metazoa</taxon>
        <taxon>Ecdysozoa</taxon>
        <taxon>Arthropoda</taxon>
        <taxon>Chelicerata</taxon>
        <taxon>Arachnida</taxon>
        <taxon>Acari</taxon>
        <taxon>Parasitiformes</taxon>
        <taxon>Ixodida</taxon>
        <taxon>Ixodoidea</taxon>
        <taxon>Ixodidae</taxon>
        <taxon>Rhipicephalinae</taxon>
        <taxon>Dermacentor</taxon>
    </lineage>
</organism>
<keyword evidence="2" id="KW-1185">Reference proteome</keyword>
<evidence type="ECO:0000313" key="2">
    <source>
        <dbReference type="Proteomes" id="UP000821865"/>
    </source>
</evidence>
<protein>
    <submittedName>
        <fullName evidence="1">Uncharacterized protein</fullName>
    </submittedName>
</protein>
<proteinExistence type="predicted"/>
<dbReference type="EMBL" id="CM023472">
    <property type="protein sequence ID" value="KAH7958507.1"/>
    <property type="molecule type" value="Genomic_DNA"/>
</dbReference>
<evidence type="ECO:0000313" key="1">
    <source>
        <dbReference type="EMBL" id="KAH7958507.1"/>
    </source>
</evidence>
<sequence>MAQMEALKLAQEINISREFRVSRGWVQRFMARHGFSMRRRTTMCQRLPEAYAEKLLNFQRYVIGLRKQHNYLLSQIGNADQTPVYFEMPMKTTLEKKGSKSVSVLTGGNTKLRSIVMCALADGTILRPYVIFKRKTLPSTPLPPGIVVQAEDNSWMNSDLVIDWIRTIWEKRPGALLARRSMLVLDSFRGQCTDAVKAHLADNGTDLVVIPGGMTSMLQPLDECLNRPFKAHVKRLYA</sequence>
<dbReference type="Proteomes" id="UP000821865">
    <property type="component" value="Chromosome 3"/>
</dbReference>